<gene>
    <name evidence="1" type="ordered locus">Cyan7822_4575</name>
</gene>
<dbReference type="KEGG" id="cyj:Cyan7822_4575"/>
<evidence type="ECO:0000313" key="2">
    <source>
        <dbReference type="Proteomes" id="UP000008206"/>
    </source>
</evidence>
<dbReference type="EMBL" id="CP002198">
    <property type="protein sequence ID" value="ADN16484.1"/>
    <property type="molecule type" value="Genomic_DNA"/>
</dbReference>
<name>E0UD19_GLOV7</name>
<protein>
    <recommendedName>
        <fullName evidence="3">HTH cro/C1-type domain-containing protein</fullName>
    </recommendedName>
</protein>
<dbReference type="HOGENOM" id="CLU_184320_0_0_3"/>
<sequence>MTDKTKNLSRGKKYKSMLDEFLALWDMTPGQLAARLEINYRTLGQYRRGEREFRLNMKQIQSLQELLRQIGRDYLDLPLDWYLDKDQEEQTWDEPEEKN</sequence>
<reference evidence="2" key="1">
    <citation type="journal article" date="2011" name="MBio">
        <title>Novel metabolic attributes of the genus Cyanothece, comprising a group of unicellular nitrogen-fixing Cyanobacteria.</title>
        <authorList>
            <person name="Bandyopadhyay A."/>
            <person name="Elvitigala T."/>
            <person name="Welsh E."/>
            <person name="Stockel J."/>
            <person name="Liberton M."/>
            <person name="Min H."/>
            <person name="Sherman L.A."/>
            <person name="Pakrasi H.B."/>
        </authorList>
    </citation>
    <scope>NUCLEOTIDE SEQUENCE [LARGE SCALE GENOMIC DNA]</scope>
    <source>
        <strain evidence="2">PCC 7822</strain>
    </source>
</reference>
<dbReference type="STRING" id="497965.Cyan7822_4575"/>
<organism evidence="1 2">
    <name type="scientific">Gloeothece verrucosa (strain PCC 7822)</name>
    <name type="common">Cyanothece sp. (strain PCC 7822)</name>
    <dbReference type="NCBI Taxonomy" id="497965"/>
    <lineage>
        <taxon>Bacteria</taxon>
        <taxon>Bacillati</taxon>
        <taxon>Cyanobacteriota</taxon>
        <taxon>Cyanophyceae</taxon>
        <taxon>Oscillatoriophycideae</taxon>
        <taxon>Chroococcales</taxon>
        <taxon>Aphanothecaceae</taxon>
        <taxon>Gloeothece</taxon>
        <taxon>Gloeothece verrucosa</taxon>
    </lineage>
</organism>
<dbReference type="Proteomes" id="UP000008206">
    <property type="component" value="Chromosome"/>
</dbReference>
<proteinExistence type="predicted"/>
<evidence type="ECO:0000313" key="1">
    <source>
        <dbReference type="EMBL" id="ADN16484.1"/>
    </source>
</evidence>
<accession>E0UD19</accession>
<dbReference type="RefSeq" id="WP_013324526.1">
    <property type="nucleotide sequence ID" value="NC_014501.1"/>
</dbReference>
<keyword evidence="2" id="KW-1185">Reference proteome</keyword>
<dbReference type="AlphaFoldDB" id="E0UD19"/>
<evidence type="ECO:0008006" key="3">
    <source>
        <dbReference type="Google" id="ProtNLM"/>
    </source>
</evidence>